<dbReference type="GO" id="GO:0005524">
    <property type="term" value="F:ATP binding"/>
    <property type="evidence" value="ECO:0007669"/>
    <property type="project" value="UniProtKB-UniRule"/>
</dbReference>
<dbReference type="Gene3D" id="3.30.200.20">
    <property type="entry name" value="Phosphorylase Kinase, domain 1"/>
    <property type="match status" value="1"/>
</dbReference>
<dbReference type="PROSITE" id="PS50011">
    <property type="entry name" value="PROTEIN_KINASE_DOM"/>
    <property type="match status" value="1"/>
</dbReference>
<feature type="compositionally biased region" description="Polar residues" evidence="7">
    <location>
        <begin position="427"/>
        <end position="441"/>
    </location>
</feature>
<dbReference type="InterPro" id="IPR008271">
    <property type="entry name" value="Ser/Thr_kinase_AS"/>
</dbReference>
<dbReference type="STRING" id="56484.A0A1Y2FA68"/>
<keyword evidence="10" id="KW-1185">Reference proteome</keyword>
<dbReference type="SUPFAM" id="SSF56112">
    <property type="entry name" value="Protein kinase-like (PK-like)"/>
    <property type="match status" value="1"/>
</dbReference>
<dbReference type="PROSITE" id="PS00108">
    <property type="entry name" value="PROTEIN_KINASE_ST"/>
    <property type="match status" value="1"/>
</dbReference>
<dbReference type="SMART" id="SM00220">
    <property type="entry name" value="S_TKc"/>
    <property type="match status" value="1"/>
</dbReference>
<feature type="region of interest" description="Disordered" evidence="7">
    <location>
        <begin position="335"/>
        <end position="371"/>
    </location>
</feature>
<accession>A0A1Y2FA68</accession>
<keyword evidence="4 9" id="KW-0418">Kinase</keyword>
<keyword evidence="1" id="KW-0723">Serine/threonine-protein kinase</keyword>
<dbReference type="PROSITE" id="PS00107">
    <property type="entry name" value="PROTEIN_KINASE_ATP"/>
    <property type="match status" value="1"/>
</dbReference>
<keyword evidence="2" id="KW-0808">Transferase</keyword>
<feature type="region of interest" description="Disordered" evidence="7">
    <location>
        <begin position="422"/>
        <end position="446"/>
    </location>
</feature>
<dbReference type="GeneID" id="63788945"/>
<evidence type="ECO:0000313" key="9">
    <source>
        <dbReference type="EMBL" id="ORY80791.1"/>
    </source>
</evidence>
<feature type="binding site" evidence="6">
    <location>
        <position position="48"/>
    </location>
    <ligand>
        <name>ATP</name>
        <dbReference type="ChEBI" id="CHEBI:30616"/>
    </ligand>
</feature>
<keyword evidence="3 6" id="KW-0547">Nucleotide-binding</keyword>
<evidence type="ECO:0000256" key="7">
    <source>
        <dbReference type="SAM" id="MobiDB-lite"/>
    </source>
</evidence>
<dbReference type="EMBL" id="MCFI01000012">
    <property type="protein sequence ID" value="ORY80791.1"/>
    <property type="molecule type" value="Genomic_DNA"/>
</dbReference>
<proteinExistence type="predicted"/>
<dbReference type="FunFam" id="1.10.510.10:FF:000624">
    <property type="entry name" value="Mitogen-activated protein kinase"/>
    <property type="match status" value="1"/>
</dbReference>
<evidence type="ECO:0000256" key="2">
    <source>
        <dbReference type="ARBA" id="ARBA00022679"/>
    </source>
</evidence>
<dbReference type="RefSeq" id="XP_040724436.1">
    <property type="nucleotide sequence ID" value="XM_040872346.1"/>
</dbReference>
<name>A0A1Y2FA68_PROLT</name>
<organism evidence="9 10">
    <name type="scientific">Protomyces lactucae-debilis</name>
    <dbReference type="NCBI Taxonomy" id="2754530"/>
    <lineage>
        <taxon>Eukaryota</taxon>
        <taxon>Fungi</taxon>
        <taxon>Dikarya</taxon>
        <taxon>Ascomycota</taxon>
        <taxon>Taphrinomycotina</taxon>
        <taxon>Taphrinomycetes</taxon>
        <taxon>Taphrinales</taxon>
        <taxon>Protomycetaceae</taxon>
        <taxon>Protomyces</taxon>
    </lineage>
</organism>
<feature type="domain" description="Protein kinase" evidence="8">
    <location>
        <begin position="18"/>
        <end position="314"/>
    </location>
</feature>
<dbReference type="CDD" id="cd07830">
    <property type="entry name" value="STKc_MAK_like"/>
    <property type="match status" value="1"/>
</dbReference>
<dbReference type="Proteomes" id="UP000193685">
    <property type="component" value="Unassembled WGS sequence"/>
</dbReference>
<evidence type="ECO:0000256" key="5">
    <source>
        <dbReference type="ARBA" id="ARBA00022840"/>
    </source>
</evidence>
<dbReference type="Pfam" id="PF00069">
    <property type="entry name" value="Pkinase"/>
    <property type="match status" value="1"/>
</dbReference>
<evidence type="ECO:0000256" key="4">
    <source>
        <dbReference type="ARBA" id="ARBA00022777"/>
    </source>
</evidence>
<reference evidence="9 10" key="1">
    <citation type="submission" date="2016-07" db="EMBL/GenBank/DDBJ databases">
        <title>Pervasive Adenine N6-methylation of Active Genes in Fungi.</title>
        <authorList>
            <consortium name="DOE Joint Genome Institute"/>
            <person name="Mondo S.J."/>
            <person name="Dannebaum R.O."/>
            <person name="Kuo R.C."/>
            <person name="Labutti K."/>
            <person name="Haridas S."/>
            <person name="Kuo A."/>
            <person name="Salamov A."/>
            <person name="Ahrendt S.R."/>
            <person name="Lipzen A."/>
            <person name="Sullivan W."/>
            <person name="Andreopoulos W.B."/>
            <person name="Clum A."/>
            <person name="Lindquist E."/>
            <person name="Daum C."/>
            <person name="Ramamoorthy G.K."/>
            <person name="Gryganskyi A."/>
            <person name="Culley D."/>
            <person name="Magnuson J.K."/>
            <person name="James T.Y."/>
            <person name="O'Malley M.A."/>
            <person name="Stajich J.E."/>
            <person name="Spatafora J.W."/>
            <person name="Visel A."/>
            <person name="Grigoriev I.V."/>
        </authorList>
    </citation>
    <scope>NUCLEOTIDE SEQUENCE [LARGE SCALE GENOMIC DNA]</scope>
    <source>
        <strain evidence="9 10">12-1054</strain>
    </source>
</reference>
<evidence type="ECO:0000256" key="3">
    <source>
        <dbReference type="ARBA" id="ARBA00022741"/>
    </source>
</evidence>
<dbReference type="Gene3D" id="1.10.510.10">
    <property type="entry name" value="Transferase(Phosphotransferase) domain 1"/>
    <property type="match status" value="1"/>
</dbReference>
<evidence type="ECO:0000256" key="1">
    <source>
        <dbReference type="ARBA" id="ARBA00022527"/>
    </source>
</evidence>
<dbReference type="AlphaFoldDB" id="A0A1Y2FA68"/>
<comment type="caution">
    <text evidence="9">The sequence shown here is derived from an EMBL/GenBank/DDBJ whole genome shotgun (WGS) entry which is preliminary data.</text>
</comment>
<dbReference type="InterPro" id="IPR011009">
    <property type="entry name" value="Kinase-like_dom_sf"/>
</dbReference>
<sequence>MGRRQLPMLSQHTLAKRYEVFKQIGDGSFGTVALGKKRQKGAVLVAIKSMKKPIQPPEECLKLREYQSLYSIPPHNSIISVSESFYDPDTFCFHMVMEYMDQNLYQLMKSRKERPFDLVTIKSILQQVLEALHHCHAHNYFHRDIKPENILVSGSVVKLADFGLAREITSRPPYTQYVSTRWYRAPEVLLRAPDYSAPVDIWALGAMAVEIAVLQPLFPGKDEADQVWQLCEVLGSPGIWHGKDNEPLGGGPWPEADKLAFELGFTFPKMPPIALRDIMGRSWPQSLLTFAASCMLWDPRARPTSQEALRHEFFNPPPQREKRMSLLGKMQHSLDNLKDGSTHRQSWFRRKDKPRTEGYAPALPQVSPLSPIRVTSPAYAVKREKQTLMDSTRKKQKAQQNQQVQQLYEQAVVAAETQVVEHELSDRNLTLPTPRSGPVSSRTRRKQLLEPSEEQLLDQELQSAARAMKHLDVPSYAKPTVTSQRRASSVHKARRTTMDVLPMAMPLTPEKHYF</sequence>
<evidence type="ECO:0000259" key="8">
    <source>
        <dbReference type="PROSITE" id="PS50011"/>
    </source>
</evidence>
<dbReference type="InterPro" id="IPR017441">
    <property type="entry name" value="Protein_kinase_ATP_BS"/>
</dbReference>
<evidence type="ECO:0000256" key="6">
    <source>
        <dbReference type="PROSITE-ProRule" id="PRU10141"/>
    </source>
</evidence>
<dbReference type="InterPro" id="IPR000719">
    <property type="entry name" value="Prot_kinase_dom"/>
</dbReference>
<keyword evidence="5 6" id="KW-0067">ATP-binding</keyword>
<gene>
    <name evidence="9" type="ORF">BCR37DRAFT_53506</name>
</gene>
<dbReference type="GO" id="GO:0004674">
    <property type="term" value="F:protein serine/threonine kinase activity"/>
    <property type="evidence" value="ECO:0007669"/>
    <property type="project" value="UniProtKB-KW"/>
</dbReference>
<dbReference type="OrthoDB" id="2158884at2759"/>
<evidence type="ECO:0000313" key="10">
    <source>
        <dbReference type="Proteomes" id="UP000193685"/>
    </source>
</evidence>
<dbReference type="InterPro" id="IPR050117">
    <property type="entry name" value="MAPK"/>
</dbReference>
<protein>
    <submittedName>
        <fullName evidence="9">Kinase-like domain-containing protein</fullName>
    </submittedName>
</protein>
<dbReference type="PANTHER" id="PTHR24055">
    <property type="entry name" value="MITOGEN-ACTIVATED PROTEIN KINASE"/>
    <property type="match status" value="1"/>
</dbReference>